<protein>
    <submittedName>
        <fullName evidence="2">HD-GYP domain, c-di-GMP phosphodiesterase class II (Or its inactivated variant)</fullName>
    </submittedName>
</protein>
<accession>A0A1M6HYJ6</accession>
<dbReference type="PANTHER" id="PTHR43155:SF2">
    <property type="entry name" value="CYCLIC DI-GMP PHOSPHODIESTERASE PA4108"/>
    <property type="match status" value="1"/>
</dbReference>
<proteinExistence type="predicted"/>
<evidence type="ECO:0000313" key="2">
    <source>
        <dbReference type="EMBL" id="SHJ27258.1"/>
    </source>
</evidence>
<feature type="domain" description="HD-GYP" evidence="1">
    <location>
        <begin position="113"/>
        <end position="309"/>
    </location>
</feature>
<reference evidence="2 3" key="1">
    <citation type="submission" date="2016-11" db="EMBL/GenBank/DDBJ databases">
        <authorList>
            <person name="Jaros S."/>
            <person name="Januszkiewicz K."/>
            <person name="Wedrychowicz H."/>
        </authorList>
    </citation>
    <scope>NUCLEOTIDE SEQUENCE [LARGE SCALE GENOMIC DNA]</scope>
    <source>
        <strain evidence="2 3">DSM 21758</strain>
    </source>
</reference>
<dbReference type="Gene3D" id="1.10.3210.10">
    <property type="entry name" value="Hypothetical protein af1432"/>
    <property type="match status" value="1"/>
</dbReference>
<dbReference type="InterPro" id="IPR003607">
    <property type="entry name" value="HD/PDEase_dom"/>
</dbReference>
<keyword evidence="3" id="KW-1185">Reference proteome</keyword>
<dbReference type="Proteomes" id="UP000184310">
    <property type="component" value="Unassembled WGS sequence"/>
</dbReference>
<dbReference type="OrthoDB" id="9804747at2"/>
<dbReference type="PANTHER" id="PTHR43155">
    <property type="entry name" value="CYCLIC DI-GMP PHOSPHODIESTERASE PA4108-RELATED"/>
    <property type="match status" value="1"/>
</dbReference>
<sequence>MIPSKKLLVNQLKIGMVSAKDIVLNGKILLAKDVIITDSIINKLKVNYVVDKIEVYSDNDSISALTLKEKTVEEIEKDFNEFSSNLENVFDNLSTVDLPKMVEIRAFIKKVQAEFNSPGIIIKNIVFYGSKNDTIYRHSLNVTAISFILGKWLGLDERNLNLLTYSAILHDFGKSQIDEDILNKEGNLTDEEYEIFKTHPIVAYRHIEKIPYINSAVSRIILMHHEKNDGSGYPLQAKENQIPKLSKIIAIADLFDQVSSDRYSQKINGPFSALQAIKDESLTKLDYTYCDTFLSHIANYYIGENVILNNKKQYKIIQIDLNDLERPLLLDDNGFLDLKKEKDLYIENLVI</sequence>
<gene>
    <name evidence="2" type="ORF">SAMN02745163_01629</name>
</gene>
<organism evidence="2 3">
    <name type="scientific">Clostridium cavendishii DSM 21758</name>
    <dbReference type="NCBI Taxonomy" id="1121302"/>
    <lineage>
        <taxon>Bacteria</taxon>
        <taxon>Bacillati</taxon>
        <taxon>Bacillota</taxon>
        <taxon>Clostridia</taxon>
        <taxon>Eubacteriales</taxon>
        <taxon>Clostridiaceae</taxon>
        <taxon>Clostridium</taxon>
    </lineage>
</organism>
<dbReference type="RefSeq" id="WP_072986178.1">
    <property type="nucleotide sequence ID" value="NZ_FQZB01000007.1"/>
</dbReference>
<dbReference type="EMBL" id="FQZB01000007">
    <property type="protein sequence ID" value="SHJ27258.1"/>
    <property type="molecule type" value="Genomic_DNA"/>
</dbReference>
<dbReference type="STRING" id="1121302.SAMN02745163_01629"/>
<dbReference type="CDD" id="cd00077">
    <property type="entry name" value="HDc"/>
    <property type="match status" value="1"/>
</dbReference>
<evidence type="ECO:0000313" key="3">
    <source>
        <dbReference type="Proteomes" id="UP000184310"/>
    </source>
</evidence>
<name>A0A1M6HYJ6_9CLOT</name>
<dbReference type="PROSITE" id="PS51832">
    <property type="entry name" value="HD_GYP"/>
    <property type="match status" value="1"/>
</dbReference>
<dbReference type="AlphaFoldDB" id="A0A1M6HYJ6"/>
<evidence type="ECO:0000259" key="1">
    <source>
        <dbReference type="PROSITE" id="PS51832"/>
    </source>
</evidence>
<dbReference type="Pfam" id="PF13487">
    <property type="entry name" value="HD_5"/>
    <property type="match status" value="1"/>
</dbReference>
<dbReference type="SUPFAM" id="SSF109604">
    <property type="entry name" value="HD-domain/PDEase-like"/>
    <property type="match status" value="1"/>
</dbReference>
<dbReference type="SMART" id="SM00471">
    <property type="entry name" value="HDc"/>
    <property type="match status" value="1"/>
</dbReference>
<dbReference type="InterPro" id="IPR037522">
    <property type="entry name" value="HD_GYP_dom"/>
</dbReference>